<dbReference type="SUPFAM" id="SSF55681">
    <property type="entry name" value="Class II aaRS and biotin synthetases"/>
    <property type="match status" value="1"/>
</dbReference>
<dbReference type="CDD" id="cd00773">
    <property type="entry name" value="HisRS-like_core"/>
    <property type="match status" value="1"/>
</dbReference>
<proteinExistence type="inferred from homology"/>
<feature type="binding site" evidence="14">
    <location>
        <begin position="137"/>
        <end position="139"/>
    </location>
    <ligand>
        <name>L-histidine</name>
        <dbReference type="ChEBI" id="CHEBI:57595"/>
    </ligand>
</feature>
<evidence type="ECO:0000256" key="1">
    <source>
        <dbReference type="ARBA" id="ARBA00004496"/>
    </source>
</evidence>
<evidence type="ECO:0000256" key="2">
    <source>
        <dbReference type="ARBA" id="ARBA00008226"/>
    </source>
</evidence>
<comment type="catalytic activity">
    <reaction evidence="11">
        <text>tRNA(His) + L-histidine + ATP = L-histidyl-tRNA(His) + AMP + diphosphate + H(+)</text>
        <dbReference type="Rhea" id="RHEA:17313"/>
        <dbReference type="Rhea" id="RHEA-COMP:9665"/>
        <dbReference type="Rhea" id="RHEA-COMP:9689"/>
        <dbReference type="ChEBI" id="CHEBI:15378"/>
        <dbReference type="ChEBI" id="CHEBI:30616"/>
        <dbReference type="ChEBI" id="CHEBI:33019"/>
        <dbReference type="ChEBI" id="CHEBI:57595"/>
        <dbReference type="ChEBI" id="CHEBI:78442"/>
        <dbReference type="ChEBI" id="CHEBI:78527"/>
        <dbReference type="ChEBI" id="CHEBI:456215"/>
        <dbReference type="EC" id="6.1.1.21"/>
    </reaction>
</comment>
<evidence type="ECO:0000313" key="17">
    <source>
        <dbReference type="Proteomes" id="UP001220961"/>
    </source>
</evidence>
<dbReference type="PROSITE" id="PS50862">
    <property type="entry name" value="AA_TRNA_LIGASE_II"/>
    <property type="match status" value="1"/>
</dbReference>
<dbReference type="InterPro" id="IPR004154">
    <property type="entry name" value="Anticodon-bd"/>
</dbReference>
<keyword evidence="7" id="KW-0067">ATP-binding</keyword>
<feature type="binding site" evidence="14">
    <location>
        <position position="335"/>
    </location>
    <ligand>
        <name>L-histidine</name>
        <dbReference type="ChEBI" id="CHEBI:57595"/>
    </ligand>
</feature>
<dbReference type="PANTHER" id="PTHR11476:SF7">
    <property type="entry name" value="HISTIDINE--TRNA LIGASE"/>
    <property type="match status" value="1"/>
</dbReference>
<dbReference type="Pfam" id="PF13393">
    <property type="entry name" value="tRNA-synt_His"/>
    <property type="match status" value="1"/>
</dbReference>
<keyword evidence="5 16" id="KW-0436">Ligase</keyword>
<dbReference type="InterPro" id="IPR004516">
    <property type="entry name" value="HisRS/HisZ"/>
</dbReference>
<dbReference type="GO" id="GO:0006427">
    <property type="term" value="P:histidyl-tRNA aminoacylation"/>
    <property type="evidence" value="ECO:0007669"/>
    <property type="project" value="InterPro"/>
</dbReference>
<gene>
    <name evidence="16" type="primary">HTS1</name>
    <name evidence="16" type="ORF">MCAP1_002760</name>
</gene>
<evidence type="ECO:0000313" key="16">
    <source>
        <dbReference type="EMBL" id="WFD20514.1"/>
    </source>
</evidence>
<dbReference type="NCBIfam" id="TIGR00442">
    <property type="entry name" value="hisS"/>
    <property type="match status" value="1"/>
</dbReference>
<dbReference type="Gene3D" id="3.40.50.800">
    <property type="entry name" value="Anticodon-binding domain"/>
    <property type="match status" value="1"/>
</dbReference>
<dbReference type="PIRSF" id="PIRSF001549">
    <property type="entry name" value="His-tRNA_synth"/>
    <property type="match status" value="1"/>
</dbReference>
<keyword evidence="4" id="KW-0963">Cytoplasm</keyword>
<evidence type="ECO:0000256" key="12">
    <source>
        <dbReference type="ARBA" id="ARBA00058343"/>
    </source>
</evidence>
<sequence>MSHKSEAVTACRAQMDAQLDKVRALNGAQAPVDQVAPALNELQQLGQRLSELSLAGKKGKLTLKTPKGTRDWEPLSMALRKHVFSTIERVFTTHGAVTIDTPVFELKEILAGKYGEDSKLIYDLQDQGGELCSLRYDLTVPFARFVAMNPTEYGNIKRYHIAKVYRRDQPAMTKGRFREFYQCDFDIAGAYDAMVPDAECLCVLVETLDALEIEGFTVKVNHRKLLDAIFAICGVPDDKIRTISSAVDKLDKSPWADVKREMVVEKGLDEAAADRIGTYVQRRGGRELLAELKADAALTQNARAVEGLEDMELLFQYLEVYGVLDRISFDLSLARGLDYYTGVIYEAVTAASAPPKPVDGAPKKKLAEGEIDESTVGVGSIAAGGRYDHLVGMFSGSKRPDAVPCVGVSIGVERVFSILMQRIRDAQARGERTAVRQKEVDVYVMSMGDGLLLERMQVCKQLWDAGIKAEFLYKKKPKLQAQFAVVDKEQIPLAVLLAPGEWAQGTVRVKEQLGKDEAGDNKGTEVPLAELADFVRAKLAQAS</sequence>
<dbReference type="Gene3D" id="3.30.930.10">
    <property type="entry name" value="Bira Bifunctional Protein, Domain 2"/>
    <property type="match status" value="1"/>
</dbReference>
<comment type="function">
    <text evidence="12">Catalyzes the aminoacylation of histidyl-tRNA in both the cytoplasm and the mitochondrion.</text>
</comment>
<dbReference type="GO" id="GO:0005524">
    <property type="term" value="F:ATP binding"/>
    <property type="evidence" value="ECO:0007669"/>
    <property type="project" value="UniProtKB-KW"/>
</dbReference>
<evidence type="ECO:0000256" key="5">
    <source>
        <dbReference type="ARBA" id="ARBA00022598"/>
    </source>
</evidence>
<accession>A0AAF0IW72</accession>
<dbReference type="InterPro" id="IPR045864">
    <property type="entry name" value="aa-tRNA-synth_II/BPL/LPL"/>
</dbReference>
<feature type="domain" description="Aminoacyl-transfer RNA synthetases class-II family profile" evidence="15">
    <location>
        <begin position="68"/>
        <end position="421"/>
    </location>
</feature>
<dbReference type="InterPro" id="IPR036621">
    <property type="entry name" value="Anticodon-bd_dom_sf"/>
</dbReference>
<dbReference type="PANTHER" id="PTHR11476">
    <property type="entry name" value="HISTIDYL-TRNA SYNTHETASE"/>
    <property type="match status" value="1"/>
</dbReference>
<dbReference type="EMBL" id="CP119912">
    <property type="protein sequence ID" value="WFD20514.1"/>
    <property type="molecule type" value="Genomic_DNA"/>
</dbReference>
<comment type="subcellular location">
    <subcellularLocation>
        <location evidence="1">Cytoplasm</location>
    </subcellularLocation>
</comment>
<dbReference type="AlphaFoldDB" id="A0AAF0IW72"/>
<dbReference type="InterPro" id="IPR033656">
    <property type="entry name" value="HisRS_anticodon"/>
</dbReference>
<reference evidence="16" key="1">
    <citation type="submission" date="2023-03" db="EMBL/GenBank/DDBJ databases">
        <title>Mating type loci evolution in Malassezia.</title>
        <authorList>
            <person name="Coelho M.A."/>
        </authorList>
    </citation>
    <scope>NUCLEOTIDE SEQUENCE</scope>
    <source>
        <strain evidence="16">CBS 10434</strain>
    </source>
</reference>
<keyword evidence="17" id="KW-1185">Reference proteome</keyword>
<evidence type="ECO:0000259" key="15">
    <source>
        <dbReference type="PROSITE" id="PS50862"/>
    </source>
</evidence>
<feature type="binding site" evidence="14">
    <location>
        <position position="186"/>
    </location>
    <ligand>
        <name>L-histidine</name>
        <dbReference type="ChEBI" id="CHEBI:57595"/>
    </ligand>
</feature>
<keyword evidence="9" id="KW-0030">Aminoacyl-tRNA synthetase</keyword>
<dbReference type="FunFam" id="3.30.930.10:FF:000021">
    <property type="entry name" value="Probable histidine--tRNA ligase, mitochondrial"/>
    <property type="match status" value="1"/>
</dbReference>
<dbReference type="GO" id="GO:0004821">
    <property type="term" value="F:histidine-tRNA ligase activity"/>
    <property type="evidence" value="ECO:0007669"/>
    <property type="project" value="UniProtKB-EC"/>
</dbReference>
<dbReference type="Pfam" id="PF03129">
    <property type="entry name" value="HGTP_anticodon"/>
    <property type="match status" value="1"/>
</dbReference>
<dbReference type="InterPro" id="IPR015807">
    <property type="entry name" value="His-tRNA-ligase"/>
</dbReference>
<evidence type="ECO:0000256" key="14">
    <source>
        <dbReference type="PIRSR" id="PIRSR001549-1"/>
    </source>
</evidence>
<evidence type="ECO:0000256" key="4">
    <source>
        <dbReference type="ARBA" id="ARBA00022490"/>
    </source>
</evidence>
<dbReference type="InterPro" id="IPR041715">
    <property type="entry name" value="HisRS-like_core"/>
</dbReference>
<organism evidence="16 17">
    <name type="scientific">Malassezia caprae</name>
    <dbReference type="NCBI Taxonomy" id="1381934"/>
    <lineage>
        <taxon>Eukaryota</taxon>
        <taxon>Fungi</taxon>
        <taxon>Dikarya</taxon>
        <taxon>Basidiomycota</taxon>
        <taxon>Ustilaginomycotina</taxon>
        <taxon>Malasseziomycetes</taxon>
        <taxon>Malasseziales</taxon>
        <taxon>Malasseziaceae</taxon>
        <taxon>Malassezia</taxon>
    </lineage>
</organism>
<keyword evidence="6" id="KW-0547">Nucleotide-binding</keyword>
<evidence type="ECO:0000256" key="13">
    <source>
        <dbReference type="ARBA" id="ARBA00067413"/>
    </source>
</evidence>
<dbReference type="FunFam" id="3.40.50.800:FF:000015">
    <property type="entry name" value="Histidyl-tRNA synthetase, mitochondrial"/>
    <property type="match status" value="1"/>
</dbReference>
<dbReference type="InterPro" id="IPR006195">
    <property type="entry name" value="aa-tRNA-synth_II"/>
</dbReference>
<feature type="binding site" evidence="14">
    <location>
        <position position="166"/>
    </location>
    <ligand>
        <name>L-histidine</name>
        <dbReference type="ChEBI" id="CHEBI:57595"/>
    </ligand>
</feature>
<evidence type="ECO:0000256" key="7">
    <source>
        <dbReference type="ARBA" id="ARBA00022840"/>
    </source>
</evidence>
<evidence type="ECO:0000256" key="11">
    <source>
        <dbReference type="ARBA" id="ARBA00047639"/>
    </source>
</evidence>
<dbReference type="CDD" id="cd00859">
    <property type="entry name" value="HisRS_anticodon"/>
    <property type="match status" value="1"/>
</dbReference>
<dbReference type="SUPFAM" id="SSF52954">
    <property type="entry name" value="Class II aaRS ABD-related"/>
    <property type="match status" value="1"/>
</dbReference>
<dbReference type="GO" id="GO:0005829">
    <property type="term" value="C:cytosol"/>
    <property type="evidence" value="ECO:0007669"/>
    <property type="project" value="TreeGrafter"/>
</dbReference>
<evidence type="ECO:0000256" key="8">
    <source>
        <dbReference type="ARBA" id="ARBA00022917"/>
    </source>
</evidence>
<protein>
    <recommendedName>
        <fullName evidence="13">Histidine--tRNA ligase, mitochondrial</fullName>
        <ecNumber evidence="3">6.1.1.21</ecNumber>
    </recommendedName>
    <alternativeName>
        <fullName evidence="10">Histidyl-tRNA synthetase</fullName>
    </alternativeName>
</protein>
<dbReference type="EC" id="6.1.1.21" evidence="3"/>
<evidence type="ECO:0000256" key="3">
    <source>
        <dbReference type="ARBA" id="ARBA00012815"/>
    </source>
</evidence>
<dbReference type="GO" id="GO:0032543">
    <property type="term" value="P:mitochondrial translation"/>
    <property type="evidence" value="ECO:0007669"/>
    <property type="project" value="TreeGrafter"/>
</dbReference>
<feature type="binding site" evidence="14">
    <location>
        <begin position="339"/>
        <end position="340"/>
    </location>
    <ligand>
        <name>L-histidine</name>
        <dbReference type="ChEBI" id="CHEBI:57595"/>
    </ligand>
</feature>
<evidence type="ECO:0000256" key="10">
    <source>
        <dbReference type="ARBA" id="ARBA00030619"/>
    </source>
</evidence>
<dbReference type="Proteomes" id="UP001220961">
    <property type="component" value="Chromosome 5"/>
</dbReference>
<evidence type="ECO:0000256" key="9">
    <source>
        <dbReference type="ARBA" id="ARBA00023146"/>
    </source>
</evidence>
<name>A0AAF0IW72_9BASI</name>
<feature type="binding site" evidence="14">
    <location>
        <position position="182"/>
    </location>
    <ligand>
        <name>L-histidine</name>
        <dbReference type="ChEBI" id="CHEBI:57595"/>
    </ligand>
</feature>
<dbReference type="GO" id="GO:0003723">
    <property type="term" value="F:RNA binding"/>
    <property type="evidence" value="ECO:0007669"/>
    <property type="project" value="TreeGrafter"/>
</dbReference>
<dbReference type="GO" id="GO:0005739">
    <property type="term" value="C:mitochondrion"/>
    <property type="evidence" value="ECO:0007669"/>
    <property type="project" value="TreeGrafter"/>
</dbReference>
<comment type="similarity">
    <text evidence="2">Belongs to the class-II aminoacyl-tRNA synthetase family.</text>
</comment>
<keyword evidence="8" id="KW-0648">Protein biosynthesis</keyword>
<evidence type="ECO:0000256" key="6">
    <source>
        <dbReference type="ARBA" id="ARBA00022741"/>
    </source>
</evidence>